<accession>U7QED3</accession>
<organism evidence="1 2">
    <name type="scientific">Lyngbya aestuarii BL J</name>
    <dbReference type="NCBI Taxonomy" id="1348334"/>
    <lineage>
        <taxon>Bacteria</taxon>
        <taxon>Bacillati</taxon>
        <taxon>Cyanobacteriota</taxon>
        <taxon>Cyanophyceae</taxon>
        <taxon>Oscillatoriophycideae</taxon>
        <taxon>Oscillatoriales</taxon>
        <taxon>Microcoleaceae</taxon>
        <taxon>Lyngbya</taxon>
    </lineage>
</organism>
<sequence>MIYPHFPPYKAVSKSIGFAEPSKPMGRVINSLSQFTDAKPSEIDLINPIVPQSIVILFSG</sequence>
<comment type="caution">
    <text evidence="1">The sequence shown here is derived from an EMBL/GenBank/DDBJ whole genome shotgun (WGS) entry which is preliminary data.</text>
</comment>
<reference evidence="1 2" key="1">
    <citation type="journal article" date="2013" name="Front. Microbiol.">
        <title>Comparative genomic analyses of the cyanobacterium, Lyngbya aestuarii BL J, a powerful hydrogen producer.</title>
        <authorList>
            <person name="Kothari A."/>
            <person name="Vaughn M."/>
            <person name="Garcia-Pichel F."/>
        </authorList>
    </citation>
    <scope>NUCLEOTIDE SEQUENCE [LARGE SCALE GENOMIC DNA]</scope>
    <source>
        <strain evidence="1 2">BL J</strain>
    </source>
</reference>
<name>U7QED3_9CYAN</name>
<proteinExistence type="predicted"/>
<protein>
    <submittedName>
        <fullName evidence="1">Uncharacterized protein</fullName>
    </submittedName>
</protein>
<keyword evidence="2" id="KW-1185">Reference proteome</keyword>
<dbReference type="AlphaFoldDB" id="U7QED3"/>
<gene>
    <name evidence="1" type="ORF">M595_4671</name>
</gene>
<dbReference type="Proteomes" id="UP000017127">
    <property type="component" value="Unassembled WGS sequence"/>
</dbReference>
<evidence type="ECO:0000313" key="1">
    <source>
        <dbReference type="EMBL" id="ERT05385.1"/>
    </source>
</evidence>
<evidence type="ECO:0000313" key="2">
    <source>
        <dbReference type="Proteomes" id="UP000017127"/>
    </source>
</evidence>
<dbReference type="EMBL" id="AUZM01000059">
    <property type="protein sequence ID" value="ERT05385.1"/>
    <property type="molecule type" value="Genomic_DNA"/>
</dbReference>